<dbReference type="OMA" id="KLVLWIC"/>
<accession>D7FT92</accession>
<dbReference type="PANTHER" id="PTHR48051:SF1">
    <property type="entry name" value="RAS SUPPRESSOR PROTEIN 1"/>
    <property type="match status" value="1"/>
</dbReference>
<evidence type="ECO:0000313" key="4">
    <source>
        <dbReference type="EMBL" id="CBJ31358.1"/>
    </source>
</evidence>
<dbReference type="STRING" id="2880.D7FT92"/>
<dbReference type="InterPro" id="IPR001611">
    <property type="entry name" value="Leu-rich_rpt"/>
</dbReference>
<sequence>MEEVDELVPHPDSNGLLNLTKRELIVLNVSFNNIEYLPPELGDLVLLKELDISCNKLEALPPEVGKCIRLRKLKANGNYVEGIPAELGHCSLLEELILSENKLEEIPESLANLKALRVLRLQNNRLKTLPYALGAVITLEELDCAGNADLDVVPAALHSDTAMILWVCRLHKDHAEDAEQLQRLNDALENKAQKIEETKLRLKEEIRILQEQRRALLKERPGAYLAAKRKVDATVSKVCSVS</sequence>
<evidence type="ECO:0000256" key="3">
    <source>
        <dbReference type="SAM" id="Coils"/>
    </source>
</evidence>
<proteinExistence type="predicted"/>
<dbReference type="Proteomes" id="UP000002630">
    <property type="component" value="Linkage Group LG16"/>
</dbReference>
<dbReference type="SUPFAM" id="SSF52058">
    <property type="entry name" value="L domain-like"/>
    <property type="match status" value="1"/>
</dbReference>
<evidence type="ECO:0000313" key="5">
    <source>
        <dbReference type="Proteomes" id="UP000002630"/>
    </source>
</evidence>
<dbReference type="EMBL" id="FN649741">
    <property type="protein sequence ID" value="CBJ31358.1"/>
    <property type="molecule type" value="Genomic_DNA"/>
</dbReference>
<evidence type="ECO:0000256" key="2">
    <source>
        <dbReference type="ARBA" id="ARBA00022737"/>
    </source>
</evidence>
<dbReference type="Pfam" id="PF00560">
    <property type="entry name" value="LRR_1"/>
    <property type="match status" value="2"/>
</dbReference>
<feature type="coiled-coil region" evidence="3">
    <location>
        <begin position="171"/>
        <end position="219"/>
    </location>
</feature>
<dbReference type="InterPro" id="IPR050216">
    <property type="entry name" value="LRR_domain-containing"/>
</dbReference>
<dbReference type="InterPro" id="IPR032675">
    <property type="entry name" value="LRR_dom_sf"/>
</dbReference>
<dbReference type="AlphaFoldDB" id="D7FT92"/>
<dbReference type="GO" id="GO:0005737">
    <property type="term" value="C:cytoplasm"/>
    <property type="evidence" value="ECO:0007669"/>
    <property type="project" value="TreeGrafter"/>
</dbReference>
<keyword evidence="3" id="KW-0175">Coiled coil</keyword>
<gene>
    <name evidence="4" type="ORF">Esi_0246_0038</name>
</gene>
<dbReference type="SMART" id="SM00369">
    <property type="entry name" value="LRR_TYP"/>
    <property type="match status" value="4"/>
</dbReference>
<dbReference type="PROSITE" id="PS51450">
    <property type="entry name" value="LRR"/>
    <property type="match status" value="1"/>
</dbReference>
<organism evidence="4 5">
    <name type="scientific">Ectocarpus siliculosus</name>
    <name type="common">Brown alga</name>
    <name type="synonym">Conferva siliculosa</name>
    <dbReference type="NCBI Taxonomy" id="2880"/>
    <lineage>
        <taxon>Eukaryota</taxon>
        <taxon>Sar</taxon>
        <taxon>Stramenopiles</taxon>
        <taxon>Ochrophyta</taxon>
        <taxon>PX clade</taxon>
        <taxon>Phaeophyceae</taxon>
        <taxon>Ectocarpales</taxon>
        <taxon>Ectocarpaceae</taxon>
        <taxon>Ectocarpus</taxon>
    </lineage>
</organism>
<reference evidence="4 5" key="1">
    <citation type="journal article" date="2010" name="Nature">
        <title>The Ectocarpus genome and the independent evolution of multicellularity in brown algae.</title>
        <authorList>
            <person name="Cock J.M."/>
            <person name="Sterck L."/>
            <person name="Rouze P."/>
            <person name="Scornet D."/>
            <person name="Allen A.E."/>
            <person name="Amoutzias G."/>
            <person name="Anthouard V."/>
            <person name="Artiguenave F."/>
            <person name="Aury J.M."/>
            <person name="Badger J.H."/>
            <person name="Beszteri B."/>
            <person name="Billiau K."/>
            <person name="Bonnet E."/>
            <person name="Bothwell J.H."/>
            <person name="Bowler C."/>
            <person name="Boyen C."/>
            <person name="Brownlee C."/>
            <person name="Carrano C.J."/>
            <person name="Charrier B."/>
            <person name="Cho G.Y."/>
            <person name="Coelho S.M."/>
            <person name="Collen J."/>
            <person name="Corre E."/>
            <person name="Da Silva C."/>
            <person name="Delage L."/>
            <person name="Delaroque N."/>
            <person name="Dittami S.M."/>
            <person name="Doulbeau S."/>
            <person name="Elias M."/>
            <person name="Farnham G."/>
            <person name="Gachon C.M."/>
            <person name="Gschloessl B."/>
            <person name="Heesch S."/>
            <person name="Jabbari K."/>
            <person name="Jubin C."/>
            <person name="Kawai H."/>
            <person name="Kimura K."/>
            <person name="Kloareg B."/>
            <person name="Kupper F.C."/>
            <person name="Lang D."/>
            <person name="Le Bail A."/>
            <person name="Leblanc C."/>
            <person name="Lerouge P."/>
            <person name="Lohr M."/>
            <person name="Lopez P.J."/>
            <person name="Martens C."/>
            <person name="Maumus F."/>
            <person name="Michel G."/>
            <person name="Miranda-Saavedra D."/>
            <person name="Morales J."/>
            <person name="Moreau H."/>
            <person name="Motomura T."/>
            <person name="Nagasato C."/>
            <person name="Napoli C.A."/>
            <person name="Nelson D.R."/>
            <person name="Nyvall-Collen P."/>
            <person name="Peters A.F."/>
            <person name="Pommier C."/>
            <person name="Potin P."/>
            <person name="Poulain J."/>
            <person name="Quesneville H."/>
            <person name="Read B."/>
            <person name="Rensing S.A."/>
            <person name="Ritter A."/>
            <person name="Rousvoal S."/>
            <person name="Samanta M."/>
            <person name="Samson G."/>
            <person name="Schroeder D.C."/>
            <person name="Segurens B."/>
            <person name="Strittmatter M."/>
            <person name="Tonon T."/>
            <person name="Tregear J.W."/>
            <person name="Valentin K."/>
            <person name="von Dassow P."/>
            <person name="Yamagishi T."/>
            <person name="Van de Peer Y."/>
            <person name="Wincker P."/>
        </authorList>
    </citation>
    <scope>NUCLEOTIDE SEQUENCE [LARGE SCALE GENOMIC DNA]</scope>
    <source>
        <strain evidence="5">Ec32 / CCAP1310/4</strain>
    </source>
</reference>
<dbReference type="PANTHER" id="PTHR48051">
    <property type="match status" value="1"/>
</dbReference>
<keyword evidence="2" id="KW-0677">Repeat</keyword>
<dbReference type="eggNOG" id="KOG0619">
    <property type="taxonomic scope" value="Eukaryota"/>
</dbReference>
<dbReference type="EMBL" id="FN648427">
    <property type="protein sequence ID" value="CBJ31358.1"/>
    <property type="molecule type" value="Genomic_DNA"/>
</dbReference>
<name>D7FT92_ECTSI</name>
<dbReference type="Pfam" id="PF13855">
    <property type="entry name" value="LRR_8"/>
    <property type="match status" value="1"/>
</dbReference>
<dbReference type="FunFam" id="3.80.10.10:FF:000041">
    <property type="entry name" value="LRR receptor-like serine/threonine-protein kinase ERECTA"/>
    <property type="match status" value="1"/>
</dbReference>
<dbReference type="InParanoid" id="D7FT92"/>
<keyword evidence="1" id="KW-0433">Leucine-rich repeat</keyword>
<keyword evidence="5" id="KW-1185">Reference proteome</keyword>
<dbReference type="SMART" id="SM00364">
    <property type="entry name" value="LRR_BAC"/>
    <property type="match status" value="4"/>
</dbReference>
<dbReference type="InterPro" id="IPR003591">
    <property type="entry name" value="Leu-rich_rpt_typical-subtyp"/>
</dbReference>
<evidence type="ECO:0000256" key="1">
    <source>
        <dbReference type="ARBA" id="ARBA00022614"/>
    </source>
</evidence>
<dbReference type="OrthoDB" id="44077at2759"/>
<dbReference type="Gene3D" id="3.80.10.10">
    <property type="entry name" value="Ribonuclease Inhibitor"/>
    <property type="match status" value="1"/>
</dbReference>
<protein>
    <submittedName>
        <fullName evidence="4">Hypothetical leucine rich repeat protein</fullName>
    </submittedName>
</protein>